<dbReference type="AlphaFoldDB" id="A0A183DV36"/>
<sequence>MLPLGSSRLLRPVCNMSTSSSFSDRLRVTRIVPACSLHQNQGLREPHAQASQALPSQIDITQPAVFMNRYHQGQHTEVALGLEADEEGAIESVGNVSRIFIYLCMVQKHI</sequence>
<dbReference type="EMBL" id="UYRT01079428">
    <property type="protein sequence ID" value="VDN20697.1"/>
    <property type="molecule type" value="Genomic_DNA"/>
</dbReference>
<evidence type="ECO:0000313" key="3">
    <source>
        <dbReference type="WBParaSite" id="GPUH_0001259101-mRNA-1"/>
    </source>
</evidence>
<accession>A0A183DV36</accession>
<reference evidence="1 2" key="2">
    <citation type="submission" date="2018-11" db="EMBL/GenBank/DDBJ databases">
        <authorList>
            <consortium name="Pathogen Informatics"/>
        </authorList>
    </citation>
    <scope>NUCLEOTIDE SEQUENCE [LARGE SCALE GENOMIC DNA]</scope>
</reference>
<evidence type="ECO:0000313" key="1">
    <source>
        <dbReference type="EMBL" id="VDN20697.1"/>
    </source>
</evidence>
<evidence type="ECO:0000313" key="2">
    <source>
        <dbReference type="Proteomes" id="UP000271098"/>
    </source>
</evidence>
<reference evidence="3" key="1">
    <citation type="submission" date="2016-06" db="UniProtKB">
        <authorList>
            <consortium name="WormBaseParasite"/>
        </authorList>
    </citation>
    <scope>IDENTIFICATION</scope>
</reference>
<keyword evidence="2" id="KW-1185">Reference proteome</keyword>
<dbReference type="Proteomes" id="UP000271098">
    <property type="component" value="Unassembled WGS sequence"/>
</dbReference>
<organism evidence="3">
    <name type="scientific">Gongylonema pulchrum</name>
    <dbReference type="NCBI Taxonomy" id="637853"/>
    <lineage>
        <taxon>Eukaryota</taxon>
        <taxon>Metazoa</taxon>
        <taxon>Ecdysozoa</taxon>
        <taxon>Nematoda</taxon>
        <taxon>Chromadorea</taxon>
        <taxon>Rhabditida</taxon>
        <taxon>Spirurina</taxon>
        <taxon>Spiruromorpha</taxon>
        <taxon>Spiruroidea</taxon>
        <taxon>Gongylonematidae</taxon>
        <taxon>Gongylonema</taxon>
    </lineage>
</organism>
<gene>
    <name evidence="1" type="ORF">GPUH_LOCUS12577</name>
</gene>
<protein>
    <submittedName>
        <fullName evidence="1 3">Uncharacterized protein</fullName>
    </submittedName>
</protein>
<name>A0A183DV36_9BILA</name>
<proteinExistence type="predicted"/>
<dbReference type="WBParaSite" id="GPUH_0001259101-mRNA-1">
    <property type="protein sequence ID" value="GPUH_0001259101-mRNA-1"/>
    <property type="gene ID" value="GPUH_0001259101"/>
</dbReference>